<proteinExistence type="predicted"/>
<feature type="compositionally biased region" description="Low complexity" evidence="1">
    <location>
        <begin position="1"/>
        <end position="12"/>
    </location>
</feature>
<sequence length="380" mass="43876">MEPNNEPNMKPNNEPDMKSNNKPDMEPSNESDIEPNNESDIEPVESNIEPMETNLDCNDESSDESSGWTFTLNIFNGGIQSSQRAEATNSVIKKQLNYRNISLYDLFMKLEKKLATEPIDDIIKNFLMPTSLKKQQDQMNLSAQYYVTRVSHEDQYNKQIQEIDDKFEQLAVISISQFDISNFKVGVQPNYDTQAKTNTISLLRVGIKDLDQNLDNYQNIQKRYYTNQEKIKKWTFYSKLWDVACKATEIATNTEDYSLLKILNNYINRSIHESSFQTESQISSSSKENQVIEENNEVKQIQNPIKRYGKGRPSGRPTKKLRIQNSLEKEQLATASQNIDNNNSNIKKYKCSFCNSLSHMKACCSLNPKKNRQLLQELPL</sequence>
<evidence type="ECO:0000256" key="1">
    <source>
        <dbReference type="SAM" id="MobiDB-lite"/>
    </source>
</evidence>
<protein>
    <submittedName>
        <fullName evidence="2">20645_t:CDS:1</fullName>
    </submittedName>
</protein>
<dbReference type="EMBL" id="CAJVQA010002201">
    <property type="protein sequence ID" value="CAG8539602.1"/>
    <property type="molecule type" value="Genomic_DNA"/>
</dbReference>
<keyword evidence="3" id="KW-1185">Reference proteome</keyword>
<feature type="region of interest" description="Disordered" evidence="1">
    <location>
        <begin position="1"/>
        <end position="44"/>
    </location>
</feature>
<dbReference type="Proteomes" id="UP000789759">
    <property type="component" value="Unassembled WGS sequence"/>
</dbReference>
<feature type="compositionally biased region" description="Basic and acidic residues" evidence="1">
    <location>
        <begin position="13"/>
        <end position="25"/>
    </location>
</feature>
<dbReference type="AlphaFoldDB" id="A0A9N9FIY9"/>
<evidence type="ECO:0000313" key="2">
    <source>
        <dbReference type="EMBL" id="CAG8539602.1"/>
    </source>
</evidence>
<name>A0A9N9FIY9_9GLOM</name>
<reference evidence="2" key="1">
    <citation type="submission" date="2021-06" db="EMBL/GenBank/DDBJ databases">
        <authorList>
            <person name="Kallberg Y."/>
            <person name="Tangrot J."/>
            <person name="Rosling A."/>
        </authorList>
    </citation>
    <scope>NUCLEOTIDE SEQUENCE</scope>
    <source>
        <strain evidence="2">FL966</strain>
    </source>
</reference>
<gene>
    <name evidence="2" type="ORF">CPELLU_LOCUS4235</name>
</gene>
<feature type="compositionally biased region" description="Acidic residues" evidence="1">
    <location>
        <begin position="27"/>
        <end position="43"/>
    </location>
</feature>
<evidence type="ECO:0000313" key="3">
    <source>
        <dbReference type="Proteomes" id="UP000789759"/>
    </source>
</evidence>
<comment type="caution">
    <text evidence="2">The sequence shown here is derived from an EMBL/GenBank/DDBJ whole genome shotgun (WGS) entry which is preliminary data.</text>
</comment>
<accession>A0A9N9FIY9</accession>
<organism evidence="2 3">
    <name type="scientific">Cetraspora pellucida</name>
    <dbReference type="NCBI Taxonomy" id="1433469"/>
    <lineage>
        <taxon>Eukaryota</taxon>
        <taxon>Fungi</taxon>
        <taxon>Fungi incertae sedis</taxon>
        <taxon>Mucoromycota</taxon>
        <taxon>Glomeromycotina</taxon>
        <taxon>Glomeromycetes</taxon>
        <taxon>Diversisporales</taxon>
        <taxon>Gigasporaceae</taxon>
        <taxon>Cetraspora</taxon>
    </lineage>
</organism>